<protein>
    <recommendedName>
        <fullName evidence="4">Lipoprotein</fullName>
    </recommendedName>
</protein>
<accession>A0ABV6HVI4</accession>
<evidence type="ECO:0008006" key="4">
    <source>
        <dbReference type="Google" id="ProtNLM"/>
    </source>
</evidence>
<evidence type="ECO:0000313" key="2">
    <source>
        <dbReference type="EMBL" id="MFC0321958.1"/>
    </source>
</evidence>
<dbReference type="Proteomes" id="UP001589769">
    <property type="component" value="Unassembled WGS sequence"/>
</dbReference>
<organism evidence="2 3">
    <name type="scientific">Gallibacterium melopsittaci</name>
    <dbReference type="NCBI Taxonomy" id="516063"/>
    <lineage>
        <taxon>Bacteria</taxon>
        <taxon>Pseudomonadati</taxon>
        <taxon>Pseudomonadota</taxon>
        <taxon>Gammaproteobacteria</taxon>
        <taxon>Pasteurellales</taxon>
        <taxon>Pasteurellaceae</taxon>
        <taxon>Gallibacterium</taxon>
    </lineage>
</organism>
<keyword evidence="1" id="KW-0732">Signal</keyword>
<evidence type="ECO:0000256" key="1">
    <source>
        <dbReference type="SAM" id="SignalP"/>
    </source>
</evidence>
<evidence type="ECO:0000313" key="3">
    <source>
        <dbReference type="Proteomes" id="UP001589769"/>
    </source>
</evidence>
<feature type="signal peptide" evidence="1">
    <location>
        <begin position="1"/>
        <end position="19"/>
    </location>
</feature>
<keyword evidence="3" id="KW-1185">Reference proteome</keyword>
<dbReference type="EMBL" id="JBHLWA010000001">
    <property type="protein sequence ID" value="MFC0321958.1"/>
    <property type="molecule type" value="Genomic_DNA"/>
</dbReference>
<comment type="caution">
    <text evidence="2">The sequence shown here is derived from an EMBL/GenBank/DDBJ whole genome shotgun (WGS) entry which is preliminary data.</text>
</comment>
<proteinExistence type="predicted"/>
<name>A0ABV6HVI4_9PAST</name>
<dbReference type="PROSITE" id="PS51257">
    <property type="entry name" value="PROKAR_LIPOPROTEIN"/>
    <property type="match status" value="1"/>
</dbReference>
<gene>
    <name evidence="2" type="ORF">ACFFHT_00010</name>
</gene>
<sequence>MKKIILLFSLLLLSGCYLANGSPSSFKFWYAPENISDVKKEKIWNDCDDMAYSILDSNQKKIFDKGNSSWEKVYENKDEYKIFKEAIKLHQRYLFQCLYNSGLYFRPPLKWCLAQDGDNTRICMENMKYRN</sequence>
<feature type="chain" id="PRO_5045769395" description="Lipoprotein" evidence="1">
    <location>
        <begin position="20"/>
        <end position="131"/>
    </location>
</feature>
<dbReference type="RefSeq" id="WP_382372271.1">
    <property type="nucleotide sequence ID" value="NZ_JBHLWA010000001.1"/>
</dbReference>
<reference evidence="2 3" key="1">
    <citation type="submission" date="2024-09" db="EMBL/GenBank/DDBJ databases">
        <authorList>
            <person name="Sun Q."/>
            <person name="Mori K."/>
        </authorList>
    </citation>
    <scope>NUCLEOTIDE SEQUENCE [LARGE SCALE GENOMIC DNA]</scope>
    <source>
        <strain evidence="2 3">CCM 7538</strain>
    </source>
</reference>